<dbReference type="InterPro" id="IPR052554">
    <property type="entry name" value="2-oxoglutarate_synth_KorC"/>
</dbReference>
<dbReference type="InterPro" id="IPR019752">
    <property type="entry name" value="Pyrv/ketoisovalerate_OxRed_cat"/>
</dbReference>
<evidence type="ECO:0000256" key="1">
    <source>
        <dbReference type="ARBA" id="ARBA00023002"/>
    </source>
</evidence>
<name>D3PCS4_DEFDS</name>
<dbReference type="OrthoDB" id="9789125at2"/>
<evidence type="ECO:0000313" key="3">
    <source>
        <dbReference type="EMBL" id="BAI80397.1"/>
    </source>
</evidence>
<dbReference type="PANTHER" id="PTHR42730">
    <property type="entry name" value="2-OXOGLUTARATE SYNTHASE SUBUNIT KORC"/>
    <property type="match status" value="1"/>
</dbReference>
<accession>D3PCS4</accession>
<gene>
    <name evidence="3" type="ordered locus">DEFDS_0925</name>
</gene>
<proteinExistence type="predicted"/>
<organism evidence="3 4">
    <name type="scientific">Deferribacter desulfuricans (strain DSM 14783 / JCM 11476 / NBRC 101012 / SSM1)</name>
    <dbReference type="NCBI Taxonomy" id="639282"/>
    <lineage>
        <taxon>Bacteria</taxon>
        <taxon>Pseudomonadati</taxon>
        <taxon>Deferribacterota</taxon>
        <taxon>Deferribacteres</taxon>
        <taxon>Deferribacterales</taxon>
        <taxon>Deferribacteraceae</taxon>
        <taxon>Deferribacter</taxon>
    </lineage>
</organism>
<dbReference type="EC" id="1.2.7.3" evidence="3"/>
<evidence type="ECO:0000313" key="4">
    <source>
        <dbReference type="Proteomes" id="UP000001520"/>
    </source>
</evidence>
<dbReference type="HOGENOM" id="CLU_087284_0_0_0"/>
<dbReference type="InterPro" id="IPR002869">
    <property type="entry name" value="Pyrv_flavodox_OxRed_cen"/>
</dbReference>
<sequence>MARIDVRLSGSGGQGMITSGAILGIAAVYDGKNAVQTKSYGPEARGGAARSEVVISDEEITYVKVIDADILVALTQEAADKFSDAVKDGGIVIVDSLMVKNPPSGNFKLYSLPIIKTAAEKVGKSLVANIVTLGVLNEIAKIVSFESLEKAVLSKVPKGTEELNKNALAAGREIAKEVL</sequence>
<dbReference type="eggNOG" id="COG1014">
    <property type="taxonomic scope" value="Bacteria"/>
</dbReference>
<dbReference type="RefSeq" id="WP_013007644.1">
    <property type="nucleotide sequence ID" value="NC_013939.1"/>
</dbReference>
<feature type="domain" description="Pyruvate/ketoisovalerate oxidoreductase catalytic" evidence="2">
    <location>
        <begin position="12"/>
        <end position="173"/>
    </location>
</feature>
<dbReference type="AlphaFoldDB" id="D3PCS4"/>
<dbReference type="KEGG" id="ddf:DEFDS_0925"/>
<reference evidence="3 4" key="1">
    <citation type="journal article" date="2010" name="DNA Res.">
        <title>Bacterial lifestyle in a deep-sea hydrothermal vent chimney revealed by the genome sequence of the thermophilic bacterium Deferribacter desulfuricans SSM1.</title>
        <authorList>
            <person name="Takaki Y."/>
            <person name="Shimamura S."/>
            <person name="Nakagawa S."/>
            <person name="Fukuhara Y."/>
            <person name="Horikawa H."/>
            <person name="Ankai A."/>
            <person name="Harada T."/>
            <person name="Hosoyama A."/>
            <person name="Oguchi A."/>
            <person name="Fukui S."/>
            <person name="Fujita N."/>
            <person name="Takami H."/>
            <person name="Takai K."/>
        </authorList>
    </citation>
    <scope>NUCLEOTIDE SEQUENCE [LARGE SCALE GENOMIC DNA]</scope>
    <source>
        <strain evidence="4">DSM 14783 / JCM 11476 / NBRC 101012 / SSM1</strain>
    </source>
</reference>
<evidence type="ECO:0000259" key="2">
    <source>
        <dbReference type="Pfam" id="PF01558"/>
    </source>
</evidence>
<dbReference type="Proteomes" id="UP000001520">
    <property type="component" value="Chromosome"/>
</dbReference>
<dbReference type="Pfam" id="PF01558">
    <property type="entry name" value="POR"/>
    <property type="match status" value="1"/>
</dbReference>
<dbReference type="STRING" id="639282.DEFDS_0925"/>
<protein>
    <submittedName>
        <fullName evidence="3">2-oxoglutarate ferredoxin oxidoreductase, gamma subunit</fullName>
        <ecNumber evidence="3">1.2.7.3</ecNumber>
    </submittedName>
</protein>
<keyword evidence="1 3" id="KW-0560">Oxidoreductase</keyword>
<dbReference type="Gene3D" id="3.40.920.10">
    <property type="entry name" value="Pyruvate-ferredoxin oxidoreductase, PFOR, domain III"/>
    <property type="match status" value="1"/>
</dbReference>
<dbReference type="GO" id="GO:0047553">
    <property type="term" value="F:2-oxoglutarate synthase activity"/>
    <property type="evidence" value="ECO:0007669"/>
    <property type="project" value="UniProtKB-EC"/>
</dbReference>
<dbReference type="EMBL" id="AP011529">
    <property type="protein sequence ID" value="BAI80397.1"/>
    <property type="molecule type" value="Genomic_DNA"/>
</dbReference>
<keyword evidence="4" id="KW-1185">Reference proteome</keyword>
<dbReference type="SUPFAM" id="SSF53323">
    <property type="entry name" value="Pyruvate-ferredoxin oxidoreductase, PFOR, domain III"/>
    <property type="match status" value="1"/>
</dbReference>
<dbReference type="PANTHER" id="PTHR42730:SF1">
    <property type="entry name" value="2-OXOGLUTARATE SYNTHASE SUBUNIT KORC"/>
    <property type="match status" value="1"/>
</dbReference>